<dbReference type="PANTHER" id="PTHR10745:SF8">
    <property type="entry name" value="DNA POLYMERASE SUBUNIT GAMMA-2, MITOCHONDRIAL"/>
    <property type="match status" value="1"/>
</dbReference>
<protein>
    <recommendedName>
        <fullName evidence="1">Anticodon-binding domain-containing protein</fullName>
    </recommendedName>
</protein>
<dbReference type="AlphaFoldDB" id="N6SUA8"/>
<evidence type="ECO:0000259" key="1">
    <source>
        <dbReference type="Pfam" id="PF03129"/>
    </source>
</evidence>
<evidence type="ECO:0000313" key="3">
    <source>
        <dbReference type="EMBL" id="ERL84696.1"/>
    </source>
</evidence>
<dbReference type="EMBL" id="KB631617">
    <property type="protein sequence ID" value="ERL84696.1"/>
    <property type="molecule type" value="Genomic_DNA"/>
</dbReference>
<accession>N6SUA8</accession>
<dbReference type="OMA" id="WKSHIVE"/>
<dbReference type="Gene3D" id="3.40.50.800">
    <property type="entry name" value="Anticodon-binding domain"/>
    <property type="match status" value="1"/>
</dbReference>
<dbReference type="InterPro" id="IPR027031">
    <property type="entry name" value="Gly-tRNA_synthase/POLG2"/>
</dbReference>
<sequence length="363" mass="42290">MFNSIIALSEKHGLLRKFVFPRMKIEQLKVGPVGYLLLHQLRNEWFNHMIINKETSVFISDNDFEGTFQFAKRLCLDRLPFGIAEIIQNKRISNENLILEHYVERMNSNDIDFEAYFGNEDSLTLKCTIFTTPTNSVPFFHQWQRDRRIWWRKFSASPGRYSVTDIKTETNNTQTVQIRANYPWKSHIVETLALHTGPKYVSEADKFKDGKKTIPSSSIISTIHLNTLFMNTICDAYDESEYKGNKRALLRFHRKLAPYSISFAIASGGVAAIVQELNDLALHLTEQFRTNHLSTLFLPRSSKLSLEAQWRQYDEMGIPYNVVLNERTLKDGLVHLRNRDTTLKEQVHVSELVAYVEQLFKNY</sequence>
<proteinExistence type="predicted"/>
<name>N6SUA8_DENPD</name>
<feature type="non-terminal residue" evidence="2">
    <location>
        <position position="1"/>
    </location>
</feature>
<dbReference type="EMBL" id="KB741277">
    <property type="protein sequence ID" value="ENN71284.1"/>
    <property type="molecule type" value="Genomic_DNA"/>
</dbReference>
<reference evidence="2 4" key="1">
    <citation type="journal article" date="2013" name="Genome Biol.">
        <title>Draft genome of the mountain pine beetle, Dendroctonus ponderosae Hopkins, a major forest pest.</title>
        <authorList>
            <person name="Keeling C.I."/>
            <person name="Yuen M.M."/>
            <person name="Liao N.Y."/>
            <person name="Docking T.R."/>
            <person name="Chan S.K."/>
            <person name="Taylor G.A."/>
            <person name="Palmquist D.L."/>
            <person name="Jackman S.D."/>
            <person name="Nguyen A."/>
            <person name="Li M."/>
            <person name="Henderson H."/>
            <person name="Janes J.K."/>
            <person name="Zhao Y."/>
            <person name="Pandoh P."/>
            <person name="Moore R."/>
            <person name="Sperling F.A."/>
            <person name="Huber D.P."/>
            <person name="Birol I."/>
            <person name="Jones S.J."/>
            <person name="Bohlmann J."/>
        </authorList>
    </citation>
    <scope>NUCLEOTIDE SEQUENCE</scope>
</reference>
<dbReference type="PANTHER" id="PTHR10745">
    <property type="entry name" value="GLYCYL-TRNA SYNTHETASE/DNA POLYMERASE SUBUNIT GAMMA-2"/>
    <property type="match status" value="1"/>
</dbReference>
<dbReference type="Gene3D" id="3.30.930.10">
    <property type="entry name" value="Bira Bifunctional Protein, Domain 2"/>
    <property type="match status" value="1"/>
</dbReference>
<dbReference type="Pfam" id="PF03129">
    <property type="entry name" value="HGTP_anticodon"/>
    <property type="match status" value="1"/>
</dbReference>
<dbReference type="Proteomes" id="UP000030742">
    <property type="component" value="Unassembled WGS sequence"/>
</dbReference>
<dbReference type="HOGENOM" id="CLU_047059_0_0_1"/>
<gene>
    <name evidence="3" type="ORF">D910_02121</name>
    <name evidence="2" type="ORF">YQE_12209</name>
</gene>
<evidence type="ECO:0000313" key="2">
    <source>
        <dbReference type="EMBL" id="ENN71284.1"/>
    </source>
</evidence>
<evidence type="ECO:0000313" key="4">
    <source>
        <dbReference type="Proteomes" id="UP000030742"/>
    </source>
</evidence>
<feature type="domain" description="Anticodon-binding" evidence="1">
    <location>
        <begin position="270"/>
        <end position="358"/>
    </location>
</feature>
<dbReference type="SUPFAM" id="SSF52954">
    <property type="entry name" value="Class II aaRS ABD-related"/>
    <property type="match status" value="1"/>
</dbReference>
<dbReference type="GO" id="GO:0006264">
    <property type="term" value="P:mitochondrial DNA replication"/>
    <property type="evidence" value="ECO:0007669"/>
    <property type="project" value="TreeGrafter"/>
</dbReference>
<dbReference type="InterPro" id="IPR036621">
    <property type="entry name" value="Anticodon-bd_dom_sf"/>
</dbReference>
<organism evidence="2">
    <name type="scientific">Dendroctonus ponderosae</name>
    <name type="common">Mountain pine beetle</name>
    <dbReference type="NCBI Taxonomy" id="77166"/>
    <lineage>
        <taxon>Eukaryota</taxon>
        <taxon>Metazoa</taxon>
        <taxon>Ecdysozoa</taxon>
        <taxon>Arthropoda</taxon>
        <taxon>Hexapoda</taxon>
        <taxon>Insecta</taxon>
        <taxon>Pterygota</taxon>
        <taxon>Neoptera</taxon>
        <taxon>Endopterygota</taxon>
        <taxon>Coleoptera</taxon>
        <taxon>Polyphaga</taxon>
        <taxon>Cucujiformia</taxon>
        <taxon>Curculionidae</taxon>
        <taxon>Scolytinae</taxon>
        <taxon>Dendroctonus</taxon>
    </lineage>
</organism>
<dbReference type="OrthoDB" id="5394539at2759"/>
<dbReference type="SUPFAM" id="SSF55681">
    <property type="entry name" value="Class II aaRS and biotin synthetases"/>
    <property type="match status" value="1"/>
</dbReference>
<dbReference type="InterPro" id="IPR045864">
    <property type="entry name" value="aa-tRNA-synth_II/BPL/LPL"/>
</dbReference>
<dbReference type="InterPro" id="IPR004154">
    <property type="entry name" value="Anticodon-bd"/>
</dbReference>
<dbReference type="GO" id="GO:0005739">
    <property type="term" value="C:mitochondrion"/>
    <property type="evidence" value="ECO:0007669"/>
    <property type="project" value="TreeGrafter"/>
</dbReference>